<dbReference type="EMBL" id="CP046908">
    <property type="protein sequence ID" value="QGZ36273.1"/>
    <property type="molecule type" value="Genomic_DNA"/>
</dbReference>
<proteinExistence type="predicted"/>
<dbReference type="Proteomes" id="UP000435648">
    <property type="component" value="Chromosome"/>
</dbReference>
<keyword evidence="1" id="KW-1133">Transmembrane helix</keyword>
<dbReference type="AlphaFoldDB" id="A0A857CB37"/>
<keyword evidence="1" id="KW-0812">Transmembrane</keyword>
<feature type="transmembrane region" description="Helical" evidence="1">
    <location>
        <begin position="61"/>
        <end position="81"/>
    </location>
</feature>
<dbReference type="OrthoDB" id="9799456at2"/>
<dbReference type="RefSeq" id="WP_158195113.1">
    <property type="nucleotide sequence ID" value="NZ_CP046908.1"/>
</dbReference>
<accession>A0A857CB37</accession>
<protein>
    <submittedName>
        <fullName evidence="2">DUF983 domain-containing protein</fullName>
    </submittedName>
</protein>
<dbReference type="Pfam" id="PF06170">
    <property type="entry name" value="DUF983"/>
    <property type="match status" value="1"/>
</dbReference>
<sequence length="129" mass="14126">MTDPTVDRAHYPPQDALRTGLAGRCPRCGQGRLFKGYLATRPSCSNCGLDFDFADSGDGPAVFIIMFVGFVVVGLALAVEVSLRPPIWLHMMLWLPLTLILGLGLLRPLKGLMIAQQYKHSAQEGRVDE</sequence>
<evidence type="ECO:0000313" key="3">
    <source>
        <dbReference type="Proteomes" id="UP000435648"/>
    </source>
</evidence>
<gene>
    <name evidence="2" type="ORF">GH266_18360</name>
</gene>
<reference evidence="2 3" key="1">
    <citation type="submission" date="2019-12" db="EMBL/GenBank/DDBJ databases">
        <title>The genome of Stappia indica PHM037.</title>
        <authorList>
            <person name="Kacar D."/>
            <person name="Galan B."/>
            <person name="Canedo L."/>
            <person name="Rodriguez P."/>
            <person name="de la Calle F."/>
            <person name="Garcia J.L."/>
        </authorList>
    </citation>
    <scope>NUCLEOTIDE SEQUENCE [LARGE SCALE GENOMIC DNA]</scope>
    <source>
        <strain evidence="2 3">PHM037</strain>
    </source>
</reference>
<name>A0A857CB37_9HYPH</name>
<organism evidence="2 3">
    <name type="scientific">Stappia indica</name>
    <dbReference type="NCBI Taxonomy" id="538381"/>
    <lineage>
        <taxon>Bacteria</taxon>
        <taxon>Pseudomonadati</taxon>
        <taxon>Pseudomonadota</taxon>
        <taxon>Alphaproteobacteria</taxon>
        <taxon>Hyphomicrobiales</taxon>
        <taxon>Stappiaceae</taxon>
        <taxon>Stappia</taxon>
    </lineage>
</organism>
<dbReference type="InterPro" id="IPR009325">
    <property type="entry name" value="DUF983"/>
</dbReference>
<evidence type="ECO:0000313" key="2">
    <source>
        <dbReference type="EMBL" id="QGZ36273.1"/>
    </source>
</evidence>
<dbReference type="KEGG" id="siw:GH266_18360"/>
<keyword evidence="1" id="KW-0472">Membrane</keyword>
<evidence type="ECO:0000256" key="1">
    <source>
        <dbReference type="SAM" id="Phobius"/>
    </source>
</evidence>
<feature type="transmembrane region" description="Helical" evidence="1">
    <location>
        <begin position="87"/>
        <end position="106"/>
    </location>
</feature>